<sequence>MNLTILWSVTVSIYLVGGTIGAFTPGLIVDRLGRKKSLILLNVFSLIAAIFFGFCKKANSYEMLIIGRLLIGFSCGAGAGIVPMYLTEIAPVRIRGAMGVLHQLALTSGIFVSQAIGLRQILGSADRWPILLAAIGLPCLLSGCVLYFMPDSPRHLLLNKKDRDAAEKALKRLRNCSNVDLDLDEIEEEIIEEDEDDEQEPEWTLKSILAADRLRLPLVLIIVLGSCQQLSGINAVFYYSSAIYESAGIAKQNIQYANLITGFINVVITIISVGLVEKAGRRVLLLGGMGAMVVSALTLMISINLQEKVTWLSYIAIISVLFFVVGFAIGLGSIPQFIGAELFRPGPRPIAMSIAGFFNWLCNFLVGIGFPPLAGVIGEYSFIIFIACIIIFGLFIFKQLPETKQRTIEEIYTHFKRRSTRRNGTARSKDTHNMKALINS</sequence>
<evidence type="ECO:0000256" key="1">
    <source>
        <dbReference type="ARBA" id="ARBA00004651"/>
    </source>
</evidence>
<keyword evidence="2 7" id="KW-0813">Transport</keyword>
<dbReference type="OrthoDB" id="4540492at2759"/>
<evidence type="ECO:0000313" key="10">
    <source>
        <dbReference type="EMBL" id="CAD5118269.1"/>
    </source>
</evidence>
<feature type="transmembrane region" description="Helical" evidence="8">
    <location>
        <begin position="283"/>
        <end position="305"/>
    </location>
</feature>
<evidence type="ECO:0000256" key="8">
    <source>
        <dbReference type="SAM" id="Phobius"/>
    </source>
</evidence>
<feature type="transmembrane region" description="Helical" evidence="8">
    <location>
        <begin position="38"/>
        <end position="54"/>
    </location>
</feature>
<dbReference type="GO" id="GO:0005886">
    <property type="term" value="C:plasma membrane"/>
    <property type="evidence" value="ECO:0007669"/>
    <property type="project" value="UniProtKB-SubCell"/>
</dbReference>
<feature type="domain" description="Major facilitator superfamily (MFS) profile" evidence="9">
    <location>
        <begin position="1"/>
        <end position="404"/>
    </location>
</feature>
<feature type="transmembrane region" description="Helical" evidence="8">
    <location>
        <begin position="350"/>
        <end position="374"/>
    </location>
</feature>
<keyword evidence="5 8" id="KW-1133">Transmembrane helix</keyword>
<comment type="similarity">
    <text evidence="7">Belongs to the major facilitator superfamily. Sugar transporter (TC 2.A.1.1) family.</text>
</comment>
<dbReference type="SUPFAM" id="SSF103473">
    <property type="entry name" value="MFS general substrate transporter"/>
    <property type="match status" value="1"/>
</dbReference>
<dbReference type="PROSITE" id="PS00216">
    <property type="entry name" value="SUGAR_TRANSPORT_1"/>
    <property type="match status" value="1"/>
</dbReference>
<dbReference type="PANTHER" id="PTHR23503:SF8">
    <property type="entry name" value="FACILITATED GLUCOSE TRANSPORTER PROTEIN 1"/>
    <property type="match status" value="1"/>
</dbReference>
<feature type="transmembrane region" description="Helical" evidence="8">
    <location>
        <begin position="311"/>
        <end position="338"/>
    </location>
</feature>
<evidence type="ECO:0000256" key="4">
    <source>
        <dbReference type="ARBA" id="ARBA00022692"/>
    </source>
</evidence>
<evidence type="ECO:0000259" key="9">
    <source>
        <dbReference type="PROSITE" id="PS50850"/>
    </source>
</evidence>
<comment type="caution">
    <text evidence="10">The sequence shown here is derived from an EMBL/GenBank/DDBJ whole genome shotgun (WGS) entry which is preliminary data.</text>
</comment>
<evidence type="ECO:0000256" key="5">
    <source>
        <dbReference type="ARBA" id="ARBA00022989"/>
    </source>
</evidence>
<keyword evidence="4 8" id="KW-0812">Transmembrane</keyword>
<comment type="subcellular location">
    <subcellularLocation>
        <location evidence="1">Cell membrane</location>
        <topology evidence="1">Multi-pass membrane protein</topology>
    </subcellularLocation>
</comment>
<organism evidence="10 11">
    <name type="scientific">Dimorphilus gyrociliatus</name>
    <dbReference type="NCBI Taxonomy" id="2664684"/>
    <lineage>
        <taxon>Eukaryota</taxon>
        <taxon>Metazoa</taxon>
        <taxon>Spiralia</taxon>
        <taxon>Lophotrochozoa</taxon>
        <taxon>Annelida</taxon>
        <taxon>Polychaeta</taxon>
        <taxon>Polychaeta incertae sedis</taxon>
        <taxon>Dinophilidae</taxon>
        <taxon>Dimorphilus</taxon>
    </lineage>
</organism>
<evidence type="ECO:0000313" key="11">
    <source>
        <dbReference type="Proteomes" id="UP000549394"/>
    </source>
</evidence>
<keyword evidence="3" id="KW-1003">Cell membrane</keyword>
<dbReference type="PROSITE" id="PS00217">
    <property type="entry name" value="SUGAR_TRANSPORT_2"/>
    <property type="match status" value="1"/>
</dbReference>
<feature type="transmembrane region" description="Helical" evidence="8">
    <location>
        <begin position="259"/>
        <end position="276"/>
    </location>
</feature>
<feature type="transmembrane region" description="Helical" evidence="8">
    <location>
        <begin position="216"/>
        <end position="239"/>
    </location>
</feature>
<name>A0A7I8VRY1_9ANNE</name>
<dbReference type="PROSITE" id="PS50850">
    <property type="entry name" value="MFS"/>
    <property type="match status" value="1"/>
</dbReference>
<accession>A0A7I8VRY1</accession>
<feature type="transmembrane region" description="Helical" evidence="8">
    <location>
        <begin position="6"/>
        <end position="29"/>
    </location>
</feature>
<dbReference type="Pfam" id="PF00083">
    <property type="entry name" value="Sugar_tr"/>
    <property type="match status" value="1"/>
</dbReference>
<feature type="transmembrane region" description="Helical" evidence="8">
    <location>
        <begin position="98"/>
        <end position="116"/>
    </location>
</feature>
<evidence type="ECO:0000256" key="3">
    <source>
        <dbReference type="ARBA" id="ARBA00022475"/>
    </source>
</evidence>
<dbReference type="AlphaFoldDB" id="A0A7I8VRY1"/>
<dbReference type="GO" id="GO:0005353">
    <property type="term" value="F:fructose transmembrane transporter activity"/>
    <property type="evidence" value="ECO:0007669"/>
    <property type="project" value="UniProtKB-ARBA"/>
</dbReference>
<evidence type="ECO:0000256" key="7">
    <source>
        <dbReference type="RuleBase" id="RU003346"/>
    </source>
</evidence>
<dbReference type="FunFam" id="1.20.1250.20:FF:001511">
    <property type="entry name" value="Solute carrier family 2, facilitated glucose transporter member 5"/>
    <property type="match status" value="1"/>
</dbReference>
<keyword evidence="6 8" id="KW-0472">Membrane</keyword>
<dbReference type="EMBL" id="CAJFCJ010000008">
    <property type="protein sequence ID" value="CAD5118269.1"/>
    <property type="molecule type" value="Genomic_DNA"/>
</dbReference>
<dbReference type="PRINTS" id="PR00171">
    <property type="entry name" value="SUGRTRNSPORT"/>
</dbReference>
<evidence type="ECO:0000256" key="2">
    <source>
        <dbReference type="ARBA" id="ARBA00022448"/>
    </source>
</evidence>
<reference evidence="10 11" key="1">
    <citation type="submission" date="2020-08" db="EMBL/GenBank/DDBJ databases">
        <authorList>
            <person name="Hejnol A."/>
        </authorList>
    </citation>
    <scope>NUCLEOTIDE SEQUENCE [LARGE SCALE GENOMIC DNA]</scope>
</reference>
<proteinExistence type="inferred from homology"/>
<feature type="transmembrane region" description="Helical" evidence="8">
    <location>
        <begin position="66"/>
        <end position="86"/>
    </location>
</feature>
<dbReference type="InterPro" id="IPR005828">
    <property type="entry name" value="MFS_sugar_transport-like"/>
</dbReference>
<dbReference type="GO" id="GO:1990539">
    <property type="term" value="P:fructose import across plasma membrane"/>
    <property type="evidence" value="ECO:0007669"/>
    <property type="project" value="UniProtKB-ARBA"/>
</dbReference>
<feature type="transmembrane region" description="Helical" evidence="8">
    <location>
        <begin position="128"/>
        <end position="149"/>
    </location>
</feature>
<protein>
    <submittedName>
        <fullName evidence="10">DgyrCDS6987</fullName>
    </submittedName>
</protein>
<dbReference type="InterPro" id="IPR045263">
    <property type="entry name" value="GLUT"/>
</dbReference>
<dbReference type="Gene3D" id="1.20.1250.20">
    <property type="entry name" value="MFS general substrate transporter like domains"/>
    <property type="match status" value="1"/>
</dbReference>
<evidence type="ECO:0000256" key="6">
    <source>
        <dbReference type="ARBA" id="ARBA00023136"/>
    </source>
</evidence>
<dbReference type="InterPro" id="IPR005829">
    <property type="entry name" value="Sugar_transporter_CS"/>
</dbReference>
<dbReference type="Proteomes" id="UP000549394">
    <property type="component" value="Unassembled WGS sequence"/>
</dbReference>
<dbReference type="PANTHER" id="PTHR23503">
    <property type="entry name" value="SOLUTE CARRIER FAMILY 2"/>
    <property type="match status" value="1"/>
</dbReference>
<dbReference type="InterPro" id="IPR003663">
    <property type="entry name" value="Sugar/inositol_transpt"/>
</dbReference>
<feature type="transmembrane region" description="Helical" evidence="8">
    <location>
        <begin position="380"/>
        <end position="397"/>
    </location>
</feature>
<keyword evidence="11" id="KW-1185">Reference proteome</keyword>
<dbReference type="NCBIfam" id="TIGR00879">
    <property type="entry name" value="SP"/>
    <property type="match status" value="1"/>
</dbReference>
<gene>
    <name evidence="10" type="ORF">DGYR_LOCUS6671</name>
</gene>
<dbReference type="InterPro" id="IPR036259">
    <property type="entry name" value="MFS_trans_sf"/>
</dbReference>
<dbReference type="InterPro" id="IPR020846">
    <property type="entry name" value="MFS_dom"/>
</dbReference>